<protein>
    <submittedName>
        <fullName evidence="1">Uncharacterized protein</fullName>
    </submittedName>
</protein>
<dbReference type="AlphaFoldDB" id="V6HYL4"/>
<reference evidence="1 2" key="1">
    <citation type="submission" date="2013-05" db="EMBL/GenBank/DDBJ databases">
        <authorList>
            <person name="Harkins D.M."/>
            <person name="Durkin A.S."/>
            <person name="Brinkac L.M."/>
            <person name="Haft D.H."/>
            <person name="Selengut J.D."/>
            <person name="Sanka R."/>
            <person name="DePew J."/>
            <person name="Purushe J."/>
            <person name="Hartskeerl R.A."/>
            <person name="Ahmed A."/>
            <person name="van der Linden H."/>
            <person name="Goris M.G.A."/>
            <person name="Vinetz J.M."/>
            <person name="Sutton G.G."/>
            <person name="Nierman W.C."/>
            <person name="Fouts D.E."/>
        </authorList>
    </citation>
    <scope>NUCLEOTIDE SEQUENCE [LARGE SCALE GENOMIC DNA]</scope>
    <source>
        <strain evidence="1 2">10</strain>
    </source>
</reference>
<dbReference type="EMBL" id="AHMM02000015">
    <property type="protein sequence ID" value="EQA38109.1"/>
    <property type="molecule type" value="Genomic_DNA"/>
</dbReference>
<dbReference type="Proteomes" id="UP000018719">
    <property type="component" value="Unassembled WGS sequence"/>
</dbReference>
<dbReference type="STRING" id="1049790.LEP1GSC047_4071"/>
<accession>V6HYL4</accession>
<sequence length="49" mass="5645">MPEVLVCKDMMFDSSRFGKNLKVSRVNICVTRVPVRNETLSFAFAQEHL</sequence>
<gene>
    <name evidence="1" type="ORF">LEP1GSC047_4071</name>
</gene>
<organism evidence="1 2">
    <name type="scientific">Leptospira inadai serovar Lyme str. 10</name>
    <dbReference type="NCBI Taxonomy" id="1049790"/>
    <lineage>
        <taxon>Bacteria</taxon>
        <taxon>Pseudomonadati</taxon>
        <taxon>Spirochaetota</taxon>
        <taxon>Spirochaetia</taxon>
        <taxon>Leptospirales</taxon>
        <taxon>Leptospiraceae</taxon>
        <taxon>Leptospira</taxon>
    </lineage>
</organism>
<proteinExistence type="predicted"/>
<comment type="caution">
    <text evidence="1">The sequence shown here is derived from an EMBL/GenBank/DDBJ whole genome shotgun (WGS) entry which is preliminary data.</text>
</comment>
<name>V6HYL4_9LEPT</name>
<evidence type="ECO:0000313" key="2">
    <source>
        <dbReference type="Proteomes" id="UP000018719"/>
    </source>
</evidence>
<evidence type="ECO:0000313" key="1">
    <source>
        <dbReference type="EMBL" id="EQA38109.1"/>
    </source>
</evidence>